<keyword evidence="1" id="KW-1133">Transmembrane helix</keyword>
<evidence type="ECO:0000256" key="1">
    <source>
        <dbReference type="SAM" id="Phobius"/>
    </source>
</evidence>
<keyword evidence="1" id="KW-0812">Transmembrane</keyword>
<proteinExistence type="predicted"/>
<dbReference type="EMBL" id="BAAAYV010000012">
    <property type="protein sequence ID" value="GAA3663358.1"/>
    <property type="molecule type" value="Genomic_DNA"/>
</dbReference>
<comment type="caution">
    <text evidence="2">The sequence shown here is derived from an EMBL/GenBank/DDBJ whole genome shotgun (WGS) entry which is preliminary data.</text>
</comment>
<keyword evidence="1" id="KW-0472">Membrane</keyword>
<reference evidence="3" key="1">
    <citation type="journal article" date="2019" name="Int. J. Syst. Evol. Microbiol.">
        <title>The Global Catalogue of Microorganisms (GCM) 10K type strain sequencing project: providing services to taxonomists for standard genome sequencing and annotation.</title>
        <authorList>
            <consortium name="The Broad Institute Genomics Platform"/>
            <consortium name="The Broad Institute Genome Sequencing Center for Infectious Disease"/>
            <person name="Wu L."/>
            <person name="Ma J."/>
        </authorList>
    </citation>
    <scope>NUCLEOTIDE SEQUENCE [LARGE SCALE GENOMIC DNA]</scope>
    <source>
        <strain evidence="3">JCM 16546</strain>
    </source>
</reference>
<keyword evidence="3" id="KW-1185">Reference proteome</keyword>
<evidence type="ECO:0000313" key="2">
    <source>
        <dbReference type="EMBL" id="GAA3663358.1"/>
    </source>
</evidence>
<protein>
    <submittedName>
        <fullName evidence="2">Uncharacterized protein</fullName>
    </submittedName>
</protein>
<name>A0ABP7BMB6_9MICO</name>
<gene>
    <name evidence="2" type="ORF">GCM10022202_26410</name>
</gene>
<feature type="transmembrane region" description="Helical" evidence="1">
    <location>
        <begin position="6"/>
        <end position="23"/>
    </location>
</feature>
<sequence>MDVGSIILAAGVMLLLLGAVLRYRKEKVAWRTPAIVAMTAVPVNILLDVTTDLHPLVRWLLAIGVGLAVGGLDSCARGRRSGADHSAD</sequence>
<organism evidence="2 3">
    <name type="scientific">Microbacterium marinilacus</name>
    <dbReference type="NCBI Taxonomy" id="415209"/>
    <lineage>
        <taxon>Bacteria</taxon>
        <taxon>Bacillati</taxon>
        <taxon>Actinomycetota</taxon>
        <taxon>Actinomycetes</taxon>
        <taxon>Micrococcales</taxon>
        <taxon>Microbacteriaceae</taxon>
        <taxon>Microbacterium</taxon>
    </lineage>
</organism>
<feature type="transmembrane region" description="Helical" evidence="1">
    <location>
        <begin position="28"/>
        <end position="47"/>
    </location>
</feature>
<evidence type="ECO:0000313" key="3">
    <source>
        <dbReference type="Proteomes" id="UP001410795"/>
    </source>
</evidence>
<accession>A0ABP7BMB6</accession>
<feature type="transmembrane region" description="Helical" evidence="1">
    <location>
        <begin position="59"/>
        <end position="76"/>
    </location>
</feature>
<dbReference type="Proteomes" id="UP001410795">
    <property type="component" value="Unassembled WGS sequence"/>
</dbReference>